<dbReference type="Pfam" id="PF03466">
    <property type="entry name" value="LysR_substrate"/>
    <property type="match status" value="1"/>
</dbReference>
<comment type="caution">
    <text evidence="6">The sequence shown here is derived from an EMBL/GenBank/DDBJ whole genome shotgun (WGS) entry which is preliminary data.</text>
</comment>
<keyword evidence="3" id="KW-0238">DNA-binding</keyword>
<dbReference type="Pfam" id="PF00126">
    <property type="entry name" value="HTH_1"/>
    <property type="match status" value="1"/>
</dbReference>
<dbReference type="InterPro" id="IPR000847">
    <property type="entry name" value="LysR_HTH_N"/>
</dbReference>
<sequence length="306" mass="34060">MRPNPPPFPWLRAFEATARHLSMTRAAAELRISASAVSQQITALEAYLGRPLFRRANRRLTLTASGALIAPKLRAGFDLIHEAIDDALPAKRRQALLVRVTTSFGSQWLMHRLDSFRAAHPRIGVQVTATAEPIERDNASAEIEIRYGKGDWPGLASDLLLDEAIFPVCTPQLAARLKKPRDLARHDLIDVPGYEMGWSDWLAAAGVDIDWMRRRLAVDQSVMAIQLALDGKGIALGRSPLIQRELREGRLVAPFPLTLETGSGYWILHRRRPAEARKIAAFKDWLLAQTRDMSGTTRAASRSSHS</sequence>
<organism evidence="6 7">
    <name type="scientific">Dongia mobilis</name>
    <dbReference type="NCBI Taxonomy" id="578943"/>
    <lineage>
        <taxon>Bacteria</taxon>
        <taxon>Pseudomonadati</taxon>
        <taxon>Pseudomonadota</taxon>
        <taxon>Alphaproteobacteria</taxon>
        <taxon>Rhodospirillales</taxon>
        <taxon>Dongiaceae</taxon>
        <taxon>Dongia</taxon>
    </lineage>
</organism>
<dbReference type="PRINTS" id="PR00039">
    <property type="entry name" value="HTHLYSR"/>
</dbReference>
<dbReference type="OrthoDB" id="9794694at2"/>
<dbReference type="GO" id="GO:0006351">
    <property type="term" value="P:DNA-templated transcription"/>
    <property type="evidence" value="ECO:0007669"/>
    <property type="project" value="TreeGrafter"/>
</dbReference>
<evidence type="ECO:0000313" key="7">
    <source>
        <dbReference type="Proteomes" id="UP000295783"/>
    </source>
</evidence>
<gene>
    <name evidence="6" type="ORF">A8950_3858</name>
</gene>
<dbReference type="PANTHER" id="PTHR30537">
    <property type="entry name" value="HTH-TYPE TRANSCRIPTIONAL REGULATOR"/>
    <property type="match status" value="1"/>
</dbReference>
<dbReference type="InterPro" id="IPR058163">
    <property type="entry name" value="LysR-type_TF_proteobact-type"/>
</dbReference>
<evidence type="ECO:0000256" key="2">
    <source>
        <dbReference type="ARBA" id="ARBA00023015"/>
    </source>
</evidence>
<dbReference type="CDD" id="cd08432">
    <property type="entry name" value="PBP2_GcdR_TrpI_HvrB_AmpR_like"/>
    <property type="match status" value="1"/>
</dbReference>
<proteinExistence type="inferred from homology"/>
<dbReference type="Gene3D" id="1.10.10.10">
    <property type="entry name" value="Winged helix-like DNA-binding domain superfamily/Winged helix DNA-binding domain"/>
    <property type="match status" value="1"/>
</dbReference>
<dbReference type="InterPro" id="IPR005119">
    <property type="entry name" value="LysR_subst-bd"/>
</dbReference>
<evidence type="ECO:0000313" key="6">
    <source>
        <dbReference type="EMBL" id="TDQ77703.1"/>
    </source>
</evidence>
<keyword evidence="2" id="KW-0805">Transcription regulation</keyword>
<name>A0A4R6WDD2_9PROT</name>
<reference evidence="6 7" key="1">
    <citation type="submission" date="2019-03" db="EMBL/GenBank/DDBJ databases">
        <title>Genomic Encyclopedia of Type Strains, Phase III (KMG-III): the genomes of soil and plant-associated and newly described type strains.</title>
        <authorList>
            <person name="Whitman W."/>
        </authorList>
    </citation>
    <scope>NUCLEOTIDE SEQUENCE [LARGE SCALE GENOMIC DNA]</scope>
    <source>
        <strain evidence="6 7">CGMCC 1.7660</strain>
    </source>
</reference>
<dbReference type="EMBL" id="SNYW01000014">
    <property type="protein sequence ID" value="TDQ77703.1"/>
    <property type="molecule type" value="Genomic_DNA"/>
</dbReference>
<dbReference type="InterPro" id="IPR036390">
    <property type="entry name" value="WH_DNA-bd_sf"/>
</dbReference>
<accession>A0A4R6WDD2</accession>
<evidence type="ECO:0000256" key="3">
    <source>
        <dbReference type="ARBA" id="ARBA00023125"/>
    </source>
</evidence>
<dbReference type="SUPFAM" id="SSF46785">
    <property type="entry name" value="Winged helix' DNA-binding domain"/>
    <property type="match status" value="1"/>
</dbReference>
<dbReference type="GO" id="GO:0043565">
    <property type="term" value="F:sequence-specific DNA binding"/>
    <property type="evidence" value="ECO:0007669"/>
    <property type="project" value="TreeGrafter"/>
</dbReference>
<dbReference type="Gene3D" id="3.40.190.10">
    <property type="entry name" value="Periplasmic binding protein-like II"/>
    <property type="match status" value="2"/>
</dbReference>
<dbReference type="RefSeq" id="WP_133615279.1">
    <property type="nucleotide sequence ID" value="NZ_SNYW01000014.1"/>
</dbReference>
<evidence type="ECO:0000256" key="4">
    <source>
        <dbReference type="ARBA" id="ARBA00023163"/>
    </source>
</evidence>
<comment type="similarity">
    <text evidence="1">Belongs to the LysR transcriptional regulatory family.</text>
</comment>
<dbReference type="GO" id="GO:0003700">
    <property type="term" value="F:DNA-binding transcription factor activity"/>
    <property type="evidence" value="ECO:0007669"/>
    <property type="project" value="InterPro"/>
</dbReference>
<evidence type="ECO:0000256" key="1">
    <source>
        <dbReference type="ARBA" id="ARBA00009437"/>
    </source>
</evidence>
<dbReference type="AlphaFoldDB" id="A0A4R6WDD2"/>
<evidence type="ECO:0000259" key="5">
    <source>
        <dbReference type="PROSITE" id="PS50931"/>
    </source>
</evidence>
<dbReference type="SUPFAM" id="SSF53850">
    <property type="entry name" value="Periplasmic binding protein-like II"/>
    <property type="match status" value="1"/>
</dbReference>
<protein>
    <submittedName>
        <fullName evidence="6">LysR family transcriptional regulator</fullName>
    </submittedName>
</protein>
<dbReference type="PROSITE" id="PS50931">
    <property type="entry name" value="HTH_LYSR"/>
    <property type="match status" value="1"/>
</dbReference>
<dbReference type="Proteomes" id="UP000295783">
    <property type="component" value="Unassembled WGS sequence"/>
</dbReference>
<keyword evidence="4" id="KW-0804">Transcription</keyword>
<dbReference type="InterPro" id="IPR036388">
    <property type="entry name" value="WH-like_DNA-bd_sf"/>
</dbReference>
<feature type="domain" description="HTH lysR-type" evidence="5">
    <location>
        <begin position="6"/>
        <end position="63"/>
    </location>
</feature>
<keyword evidence="7" id="KW-1185">Reference proteome</keyword>
<dbReference type="PANTHER" id="PTHR30537:SF74">
    <property type="entry name" value="HTH-TYPE TRANSCRIPTIONAL REGULATOR TRPI"/>
    <property type="match status" value="1"/>
</dbReference>